<sequence>MGRHIYSKRLGTVEPVFGNLESNKGLKRFTLRGKEKVNAQWLLYCMVHNIEKIATQGQVMH</sequence>
<comment type="caution">
    <text evidence="2">The sequence shown here is derived from an EMBL/GenBank/DDBJ whole genome shotgun (WGS) entry which is preliminary data.</text>
</comment>
<dbReference type="RefSeq" id="WP_303495863.1">
    <property type="nucleotide sequence ID" value="NZ_CAXHZV010000002.1"/>
</dbReference>
<evidence type="ECO:0000313" key="2">
    <source>
        <dbReference type="EMBL" id="MDP2521553.1"/>
    </source>
</evidence>
<reference evidence="2" key="1">
    <citation type="submission" date="2023-07" db="EMBL/GenBank/DDBJ databases">
        <title>Genome content predicts the carbon catabolic preferences of heterotrophic bacteria.</title>
        <authorList>
            <person name="Gralka M."/>
        </authorList>
    </citation>
    <scope>NUCLEOTIDE SEQUENCE</scope>
    <source>
        <strain evidence="2">5G01</strain>
    </source>
</reference>
<organism evidence="2 3">
    <name type="scientific">Neptunomonas phycophila</name>
    <dbReference type="NCBI Taxonomy" id="1572645"/>
    <lineage>
        <taxon>Bacteria</taxon>
        <taxon>Pseudomonadati</taxon>
        <taxon>Pseudomonadota</taxon>
        <taxon>Gammaproteobacteria</taxon>
        <taxon>Oceanospirillales</taxon>
        <taxon>Oceanospirillaceae</taxon>
        <taxon>Neptunomonas</taxon>
    </lineage>
</organism>
<dbReference type="PANTHER" id="PTHR33408:SF2">
    <property type="entry name" value="TRANSPOSASE DDE DOMAIN-CONTAINING PROTEIN"/>
    <property type="match status" value="1"/>
</dbReference>
<keyword evidence="3" id="KW-1185">Reference proteome</keyword>
<evidence type="ECO:0000313" key="3">
    <source>
        <dbReference type="Proteomes" id="UP001177341"/>
    </source>
</evidence>
<feature type="domain" description="Transposase DDE" evidence="1">
    <location>
        <begin position="2"/>
        <end position="53"/>
    </location>
</feature>
<protein>
    <submittedName>
        <fullName evidence="2">Transposase</fullName>
    </submittedName>
</protein>
<accession>A0ABT9ER58</accession>
<dbReference type="InterPro" id="IPR025668">
    <property type="entry name" value="Tnp_DDE_dom"/>
</dbReference>
<dbReference type="Pfam" id="PF13751">
    <property type="entry name" value="DDE_Tnp_1_6"/>
    <property type="match status" value="1"/>
</dbReference>
<dbReference type="EMBL" id="JAUYVO010000002">
    <property type="protein sequence ID" value="MDP2521553.1"/>
    <property type="molecule type" value="Genomic_DNA"/>
</dbReference>
<evidence type="ECO:0000259" key="1">
    <source>
        <dbReference type="Pfam" id="PF13751"/>
    </source>
</evidence>
<gene>
    <name evidence="2" type="ORF">Q8W30_03125</name>
</gene>
<dbReference type="Proteomes" id="UP001177341">
    <property type="component" value="Unassembled WGS sequence"/>
</dbReference>
<dbReference type="PANTHER" id="PTHR33408">
    <property type="entry name" value="TRANSPOSASE"/>
    <property type="match status" value="1"/>
</dbReference>
<name>A0ABT9ER58_9GAMM</name>
<proteinExistence type="predicted"/>